<dbReference type="Proteomes" id="UP000011572">
    <property type="component" value="Unassembled WGS sequence"/>
</dbReference>
<dbReference type="AlphaFoldDB" id="M0DTX8"/>
<name>M0DTX8_9EURY</name>
<accession>M0DTX8</accession>
<evidence type="ECO:0008006" key="3">
    <source>
        <dbReference type="Google" id="ProtNLM"/>
    </source>
</evidence>
<reference evidence="1 2" key="1">
    <citation type="journal article" date="2014" name="PLoS Genet.">
        <title>Phylogenetically driven sequencing of extremely halophilic archaea reveals strategies for static and dynamic osmo-response.</title>
        <authorList>
            <person name="Becker E.A."/>
            <person name="Seitzer P.M."/>
            <person name="Tritt A."/>
            <person name="Larsen D."/>
            <person name="Krusor M."/>
            <person name="Yao A.I."/>
            <person name="Wu D."/>
            <person name="Madern D."/>
            <person name="Eisen J.A."/>
            <person name="Darling A.E."/>
            <person name="Facciotti M.T."/>
        </authorList>
    </citation>
    <scope>NUCLEOTIDE SEQUENCE [LARGE SCALE GENOMIC DNA]</scope>
    <source>
        <strain evidence="1 2">JCM 10247</strain>
    </source>
</reference>
<evidence type="ECO:0000313" key="1">
    <source>
        <dbReference type="EMBL" id="ELZ37574.1"/>
    </source>
</evidence>
<comment type="caution">
    <text evidence="1">The sequence shown here is derived from an EMBL/GenBank/DDBJ whole genome shotgun (WGS) entry which is preliminary data.</text>
</comment>
<sequence length="66" mass="6930">MVPQLAHSMDVCLPDEPGTLNRLVGTLAIAGLSQHAVRLSSESVFVVMVVGRVTPSGETLVSGWGR</sequence>
<organism evidence="1 2">
    <name type="scientific">Halorubrum distributum JCM 10247</name>
    <dbReference type="NCBI Taxonomy" id="1227486"/>
    <lineage>
        <taxon>Archaea</taxon>
        <taxon>Methanobacteriati</taxon>
        <taxon>Methanobacteriota</taxon>
        <taxon>Stenosarchaea group</taxon>
        <taxon>Halobacteria</taxon>
        <taxon>Halobacteriales</taxon>
        <taxon>Haloferacaceae</taxon>
        <taxon>Halorubrum</taxon>
        <taxon>Halorubrum distributum group</taxon>
    </lineage>
</organism>
<gene>
    <name evidence="1" type="ORF">C473_00862</name>
</gene>
<protein>
    <recommendedName>
        <fullName evidence="3">ACT domain-containing protein</fullName>
    </recommendedName>
</protein>
<dbReference type="PATRIC" id="fig|1227486.3.peg.125"/>
<proteinExistence type="predicted"/>
<dbReference type="EMBL" id="AOIW01000014">
    <property type="protein sequence ID" value="ELZ37574.1"/>
    <property type="molecule type" value="Genomic_DNA"/>
</dbReference>
<evidence type="ECO:0000313" key="2">
    <source>
        <dbReference type="Proteomes" id="UP000011572"/>
    </source>
</evidence>